<accession>A0A1G7HEI7</accession>
<dbReference type="STRING" id="670482.SAMN04488542_104118"/>
<dbReference type="PROSITE" id="PS50110">
    <property type="entry name" value="RESPONSE_REGULATORY"/>
    <property type="match status" value="1"/>
</dbReference>
<keyword evidence="1" id="KW-0597">Phosphoprotein</keyword>
<feature type="domain" description="HTH LytTR-type" evidence="3">
    <location>
        <begin position="146"/>
        <end position="214"/>
    </location>
</feature>
<feature type="domain" description="Response regulatory" evidence="2">
    <location>
        <begin position="18"/>
        <end position="130"/>
    </location>
</feature>
<dbReference type="AlphaFoldDB" id="A0A1G7HEI7"/>
<evidence type="ECO:0000313" key="4">
    <source>
        <dbReference type="EMBL" id="SDE98479.1"/>
    </source>
</evidence>
<dbReference type="GO" id="GO:0003677">
    <property type="term" value="F:DNA binding"/>
    <property type="evidence" value="ECO:0007669"/>
    <property type="project" value="UniProtKB-KW"/>
</dbReference>
<feature type="modified residue" description="4-aspartylphosphate" evidence="1">
    <location>
        <position position="67"/>
    </location>
</feature>
<keyword evidence="4" id="KW-0238">DNA-binding</keyword>
<evidence type="ECO:0000313" key="5">
    <source>
        <dbReference type="Proteomes" id="UP000198972"/>
    </source>
</evidence>
<dbReference type="InterPro" id="IPR001789">
    <property type="entry name" value="Sig_transdc_resp-reg_receiver"/>
</dbReference>
<proteinExistence type="predicted"/>
<dbReference type="InterPro" id="IPR007492">
    <property type="entry name" value="LytTR_DNA-bd_dom"/>
</dbReference>
<dbReference type="RefSeq" id="WP_175471323.1">
    <property type="nucleotide sequence ID" value="NZ_FNBG01000004.1"/>
</dbReference>
<dbReference type="Gene3D" id="2.40.50.1020">
    <property type="entry name" value="LytTr DNA-binding domain"/>
    <property type="match status" value="1"/>
</dbReference>
<sequence length="251" mass="29659">MNFNNRNQHNEIQVMKLRIAVCEDEKVIRESIAEKIYIRYPKSQIVQFEKGEQLLREAEGIDIVFLDILLEDMNGLEIAKRIREKNQDITIIFITAYEKYVYDAFDVRAFQFLVKPIDSVKFYKVLQSAVENIQIKDRKEEPFTIIKKGHSTYKIYHHQLYYAEVLGRRIKLHTVEGIHEFNGKLAELEDSLGPSFYRIHRSYLVNLNYISSYDAVEVTLDHGQQLVIAQKKYPNFVQAYLQFMKNKGLKL</sequence>
<dbReference type="Pfam" id="PF00072">
    <property type="entry name" value="Response_reg"/>
    <property type="match status" value="1"/>
</dbReference>
<dbReference type="SMART" id="SM00850">
    <property type="entry name" value="LytTR"/>
    <property type="match status" value="1"/>
</dbReference>
<reference evidence="4 5" key="1">
    <citation type="submission" date="2016-10" db="EMBL/GenBank/DDBJ databases">
        <authorList>
            <person name="de Groot N.N."/>
        </authorList>
    </citation>
    <scope>NUCLEOTIDE SEQUENCE [LARGE SCALE GENOMIC DNA]</scope>
    <source>
        <strain evidence="4 5">DSM 28129</strain>
    </source>
</reference>
<evidence type="ECO:0000259" key="3">
    <source>
        <dbReference type="PROSITE" id="PS50930"/>
    </source>
</evidence>
<dbReference type="SUPFAM" id="SSF52172">
    <property type="entry name" value="CheY-like"/>
    <property type="match status" value="1"/>
</dbReference>
<dbReference type="Pfam" id="PF04397">
    <property type="entry name" value="LytTR"/>
    <property type="match status" value="1"/>
</dbReference>
<evidence type="ECO:0000256" key="1">
    <source>
        <dbReference type="PROSITE-ProRule" id="PRU00169"/>
    </source>
</evidence>
<protein>
    <submittedName>
        <fullName evidence="4">DNA-binding response regulator, LytR/AlgR family</fullName>
    </submittedName>
</protein>
<dbReference type="Gene3D" id="3.40.50.2300">
    <property type="match status" value="1"/>
</dbReference>
<dbReference type="PANTHER" id="PTHR37299:SF1">
    <property type="entry name" value="STAGE 0 SPORULATION PROTEIN A HOMOLOG"/>
    <property type="match status" value="1"/>
</dbReference>
<dbReference type="GO" id="GO:0000156">
    <property type="term" value="F:phosphorelay response regulator activity"/>
    <property type="evidence" value="ECO:0007669"/>
    <property type="project" value="InterPro"/>
</dbReference>
<dbReference type="PANTHER" id="PTHR37299">
    <property type="entry name" value="TRANSCRIPTIONAL REGULATOR-RELATED"/>
    <property type="match status" value="1"/>
</dbReference>
<dbReference type="Proteomes" id="UP000198972">
    <property type="component" value="Unassembled WGS sequence"/>
</dbReference>
<dbReference type="EMBL" id="FNBG01000004">
    <property type="protein sequence ID" value="SDE98479.1"/>
    <property type="molecule type" value="Genomic_DNA"/>
</dbReference>
<organism evidence="4 5">
    <name type="scientific">Fontibacillus panacisegetis</name>
    <dbReference type="NCBI Taxonomy" id="670482"/>
    <lineage>
        <taxon>Bacteria</taxon>
        <taxon>Bacillati</taxon>
        <taxon>Bacillota</taxon>
        <taxon>Bacilli</taxon>
        <taxon>Bacillales</taxon>
        <taxon>Paenibacillaceae</taxon>
        <taxon>Fontibacillus</taxon>
    </lineage>
</organism>
<evidence type="ECO:0000259" key="2">
    <source>
        <dbReference type="PROSITE" id="PS50110"/>
    </source>
</evidence>
<dbReference type="SMART" id="SM00448">
    <property type="entry name" value="REC"/>
    <property type="match status" value="1"/>
</dbReference>
<dbReference type="InterPro" id="IPR011006">
    <property type="entry name" value="CheY-like_superfamily"/>
</dbReference>
<dbReference type="PROSITE" id="PS50930">
    <property type="entry name" value="HTH_LYTTR"/>
    <property type="match status" value="1"/>
</dbReference>
<dbReference type="InterPro" id="IPR046947">
    <property type="entry name" value="LytR-like"/>
</dbReference>
<name>A0A1G7HEI7_9BACL</name>
<keyword evidence="5" id="KW-1185">Reference proteome</keyword>
<gene>
    <name evidence="4" type="ORF">SAMN04488542_104118</name>
</gene>